<sequence>MSENDQKTVLLVDDAPANIKVLNTALKEMYRTKVATSGEKALEIAARDPKPDLILLDIMMPGMDGFEVCEKLKADPETKDIPVIFLSGKNNPGDRSRGLALGAIDFLEKPIDVTMVCIWVTEHLNSIKPAED</sequence>
<dbReference type="AlphaFoldDB" id="A0A1H5VQH6"/>
<dbReference type="PROSITE" id="PS50110">
    <property type="entry name" value="RESPONSE_REGULATORY"/>
    <property type="match status" value="1"/>
</dbReference>
<dbReference type="SUPFAM" id="SSF52172">
    <property type="entry name" value="CheY-like"/>
    <property type="match status" value="1"/>
</dbReference>
<feature type="modified residue" description="4-aspartylphosphate" evidence="2">
    <location>
        <position position="57"/>
    </location>
</feature>
<feature type="domain" description="Response regulatory" evidence="3">
    <location>
        <begin position="8"/>
        <end position="124"/>
    </location>
</feature>
<organism evidence="4 5">
    <name type="scientific">Marinobacterium lutimaris</name>
    <dbReference type="NCBI Taxonomy" id="568106"/>
    <lineage>
        <taxon>Bacteria</taxon>
        <taxon>Pseudomonadati</taxon>
        <taxon>Pseudomonadota</taxon>
        <taxon>Gammaproteobacteria</taxon>
        <taxon>Oceanospirillales</taxon>
        <taxon>Oceanospirillaceae</taxon>
        <taxon>Marinobacterium</taxon>
    </lineage>
</organism>
<keyword evidence="1 2" id="KW-0597">Phosphoprotein</keyword>
<evidence type="ECO:0000256" key="2">
    <source>
        <dbReference type="PROSITE-ProRule" id="PRU00169"/>
    </source>
</evidence>
<gene>
    <name evidence="4" type="ORF">SAMN05444390_101798</name>
</gene>
<dbReference type="InterPro" id="IPR001789">
    <property type="entry name" value="Sig_transdc_resp-reg_receiver"/>
</dbReference>
<dbReference type="PANTHER" id="PTHR44591:SF3">
    <property type="entry name" value="RESPONSE REGULATORY DOMAIN-CONTAINING PROTEIN"/>
    <property type="match status" value="1"/>
</dbReference>
<evidence type="ECO:0000256" key="1">
    <source>
        <dbReference type="ARBA" id="ARBA00022553"/>
    </source>
</evidence>
<protein>
    <submittedName>
        <fullName evidence="4">Putative two-component system response regulator</fullName>
    </submittedName>
</protein>
<dbReference type="Proteomes" id="UP000236745">
    <property type="component" value="Unassembled WGS sequence"/>
</dbReference>
<keyword evidence="5" id="KW-1185">Reference proteome</keyword>
<evidence type="ECO:0000313" key="4">
    <source>
        <dbReference type="EMBL" id="SEF89101.1"/>
    </source>
</evidence>
<dbReference type="EMBL" id="FNVQ01000001">
    <property type="protein sequence ID" value="SEF89101.1"/>
    <property type="molecule type" value="Genomic_DNA"/>
</dbReference>
<reference evidence="4 5" key="1">
    <citation type="submission" date="2016-10" db="EMBL/GenBank/DDBJ databases">
        <authorList>
            <person name="de Groot N.N."/>
        </authorList>
    </citation>
    <scope>NUCLEOTIDE SEQUENCE [LARGE SCALE GENOMIC DNA]</scope>
    <source>
        <strain evidence="4 5">DSM 22012</strain>
    </source>
</reference>
<dbReference type="InterPro" id="IPR011006">
    <property type="entry name" value="CheY-like_superfamily"/>
</dbReference>
<evidence type="ECO:0000259" key="3">
    <source>
        <dbReference type="PROSITE" id="PS50110"/>
    </source>
</evidence>
<dbReference type="Pfam" id="PF00072">
    <property type="entry name" value="Response_reg"/>
    <property type="match status" value="1"/>
</dbReference>
<proteinExistence type="predicted"/>
<accession>A0A1H5VQH6</accession>
<dbReference type="OrthoDB" id="9800897at2"/>
<dbReference type="RefSeq" id="WP_104001754.1">
    <property type="nucleotide sequence ID" value="NZ_FNVQ01000001.1"/>
</dbReference>
<dbReference type="GO" id="GO:0000160">
    <property type="term" value="P:phosphorelay signal transduction system"/>
    <property type="evidence" value="ECO:0007669"/>
    <property type="project" value="InterPro"/>
</dbReference>
<dbReference type="InterPro" id="IPR050595">
    <property type="entry name" value="Bact_response_regulator"/>
</dbReference>
<evidence type="ECO:0000313" key="5">
    <source>
        <dbReference type="Proteomes" id="UP000236745"/>
    </source>
</evidence>
<dbReference type="SMART" id="SM00448">
    <property type="entry name" value="REC"/>
    <property type="match status" value="1"/>
</dbReference>
<dbReference type="Gene3D" id="3.40.50.2300">
    <property type="match status" value="1"/>
</dbReference>
<name>A0A1H5VQH6_9GAMM</name>
<dbReference type="PANTHER" id="PTHR44591">
    <property type="entry name" value="STRESS RESPONSE REGULATOR PROTEIN 1"/>
    <property type="match status" value="1"/>
</dbReference>